<name>A0A9X1N431_9GAMM</name>
<organism evidence="1 2">
    <name type="scientific">Stutzerimonas kunmingensis</name>
    <dbReference type="NCBI Taxonomy" id="1211807"/>
    <lineage>
        <taxon>Bacteria</taxon>
        <taxon>Pseudomonadati</taxon>
        <taxon>Pseudomonadota</taxon>
        <taxon>Gammaproteobacteria</taxon>
        <taxon>Pseudomonadales</taxon>
        <taxon>Pseudomonadaceae</taxon>
        <taxon>Stutzerimonas</taxon>
    </lineage>
</organism>
<sequence>MDKYKIGDKVCGLYSKTYDSHELASEALEELIKQNLESEITALEMLDLEDGDVTEYTEDQMLKRAEESLRGFFLMKKA</sequence>
<evidence type="ECO:0000313" key="2">
    <source>
        <dbReference type="Proteomes" id="UP001138989"/>
    </source>
</evidence>
<evidence type="ECO:0000313" key="1">
    <source>
        <dbReference type="EMBL" id="MCD1608643.1"/>
    </source>
</evidence>
<reference evidence="1" key="1">
    <citation type="submission" date="2021-08" db="EMBL/GenBank/DDBJ databases">
        <title>Isolation and characterization of neutrophilic mixotrophic iron-oxidizing bacteria from deep-sea hydrothermal vents.</title>
        <authorList>
            <person name="He Y."/>
        </authorList>
    </citation>
    <scope>NUCLEOTIDE SEQUENCE</scope>
    <source>
        <strain evidence="1">IOP_13</strain>
    </source>
</reference>
<protein>
    <submittedName>
        <fullName evidence="1">Uncharacterized protein</fullName>
    </submittedName>
</protein>
<dbReference type="Proteomes" id="UP001138989">
    <property type="component" value="Unassembled WGS sequence"/>
</dbReference>
<dbReference type="AlphaFoldDB" id="A0A9X1N431"/>
<dbReference type="EMBL" id="JAINWF010000006">
    <property type="protein sequence ID" value="MCD1608643.1"/>
    <property type="molecule type" value="Genomic_DNA"/>
</dbReference>
<proteinExistence type="predicted"/>
<dbReference type="RefSeq" id="WP_230697721.1">
    <property type="nucleotide sequence ID" value="NZ_JAINWF010000006.1"/>
</dbReference>
<keyword evidence="2" id="KW-1185">Reference proteome</keyword>
<comment type="caution">
    <text evidence="1">The sequence shown here is derived from an EMBL/GenBank/DDBJ whole genome shotgun (WGS) entry which is preliminary data.</text>
</comment>
<gene>
    <name evidence="1" type="ORF">K7H17_12270</name>
</gene>
<accession>A0A9X1N431</accession>